<dbReference type="InterPro" id="IPR013210">
    <property type="entry name" value="LRR_N_plant-typ"/>
</dbReference>
<dbReference type="Pfam" id="PF08263">
    <property type="entry name" value="LRRNT_2"/>
    <property type="match status" value="1"/>
</dbReference>
<keyword evidence="6" id="KW-1133">Transmembrane helix</keyword>
<keyword evidence="3" id="KW-0812">Transmembrane</keyword>
<sequence length="164" mass="17630">NTKLALLVRATALLLCFLISQAASTSHAQASVSEDCLSSERDALLSFKASLLDPAGHLSSWRHGNNCCQWRPVSSLAGSTGEPLMLAARGLRIESLDLAWNMTNLSVLRASGNMMAGPLPVGVRALGNLKELDLGYNNFNGVLLKDHFTSLGNLESLRVSYNNF</sequence>
<keyword evidence="4 9" id="KW-0732">Signal</keyword>
<keyword evidence="8" id="KW-0325">Glycoprotein</keyword>
<keyword evidence="12" id="KW-1185">Reference proteome</keyword>
<keyword evidence="2" id="KW-0433">Leucine-rich repeat</keyword>
<comment type="subcellular location">
    <subcellularLocation>
        <location evidence="1">Membrane</location>
        <topology evidence="1">Single-pass type I membrane protein</topology>
    </subcellularLocation>
</comment>
<dbReference type="Pfam" id="PF00560">
    <property type="entry name" value="LRR_1"/>
    <property type="match status" value="1"/>
</dbReference>
<accession>A0A453TEA2</accession>
<dbReference type="EnsemblPlants" id="AET7Gv21360600.2">
    <property type="protein sequence ID" value="AET7Gv21360600.2"/>
    <property type="gene ID" value="AET7Gv21360600"/>
</dbReference>
<evidence type="ECO:0000256" key="7">
    <source>
        <dbReference type="ARBA" id="ARBA00023136"/>
    </source>
</evidence>
<evidence type="ECO:0000256" key="2">
    <source>
        <dbReference type="ARBA" id="ARBA00022614"/>
    </source>
</evidence>
<reference evidence="11" key="3">
    <citation type="journal article" date="2017" name="Nature">
        <title>Genome sequence of the progenitor of the wheat D genome Aegilops tauschii.</title>
        <authorList>
            <person name="Luo M.C."/>
            <person name="Gu Y.Q."/>
            <person name="Puiu D."/>
            <person name="Wang H."/>
            <person name="Twardziok S.O."/>
            <person name="Deal K.R."/>
            <person name="Huo N."/>
            <person name="Zhu T."/>
            <person name="Wang L."/>
            <person name="Wang Y."/>
            <person name="McGuire P.E."/>
            <person name="Liu S."/>
            <person name="Long H."/>
            <person name="Ramasamy R.K."/>
            <person name="Rodriguez J.C."/>
            <person name="Van S.L."/>
            <person name="Yuan L."/>
            <person name="Wang Z."/>
            <person name="Xia Z."/>
            <person name="Xiao L."/>
            <person name="Anderson O.D."/>
            <person name="Ouyang S."/>
            <person name="Liang Y."/>
            <person name="Zimin A.V."/>
            <person name="Pertea G."/>
            <person name="Qi P."/>
            <person name="Bennetzen J.L."/>
            <person name="Dai X."/>
            <person name="Dawson M.W."/>
            <person name="Muller H.G."/>
            <person name="Kugler K."/>
            <person name="Rivarola-Duarte L."/>
            <person name="Spannagl M."/>
            <person name="Mayer K.F.X."/>
            <person name="Lu F.H."/>
            <person name="Bevan M.W."/>
            <person name="Leroy P."/>
            <person name="Li P."/>
            <person name="You F.M."/>
            <person name="Sun Q."/>
            <person name="Liu Z."/>
            <person name="Lyons E."/>
            <person name="Wicker T."/>
            <person name="Salzberg S.L."/>
            <person name="Devos K.M."/>
            <person name="Dvorak J."/>
        </authorList>
    </citation>
    <scope>NUCLEOTIDE SEQUENCE [LARGE SCALE GENOMIC DNA]</scope>
    <source>
        <strain evidence="11">cv. AL8/78</strain>
    </source>
</reference>
<dbReference type="Gramene" id="AET7Gv21360600.2">
    <property type="protein sequence ID" value="AET7Gv21360600.2"/>
    <property type="gene ID" value="AET7Gv21360600"/>
</dbReference>
<keyword evidence="5" id="KW-0677">Repeat</keyword>
<dbReference type="Proteomes" id="UP000015105">
    <property type="component" value="Chromosome 7D"/>
</dbReference>
<evidence type="ECO:0000256" key="8">
    <source>
        <dbReference type="ARBA" id="ARBA00023180"/>
    </source>
</evidence>
<feature type="signal peptide" evidence="9">
    <location>
        <begin position="1"/>
        <end position="22"/>
    </location>
</feature>
<dbReference type="GO" id="GO:0016020">
    <property type="term" value="C:membrane"/>
    <property type="evidence" value="ECO:0007669"/>
    <property type="project" value="UniProtKB-SubCell"/>
</dbReference>
<feature type="chain" id="PRO_5018993347" description="Leucine-rich repeat-containing N-terminal plant-type domain-containing protein" evidence="9">
    <location>
        <begin position="23"/>
        <end position="164"/>
    </location>
</feature>
<dbReference type="PANTHER" id="PTHR48063">
    <property type="entry name" value="LRR RECEPTOR-LIKE KINASE"/>
    <property type="match status" value="1"/>
</dbReference>
<evidence type="ECO:0000256" key="4">
    <source>
        <dbReference type="ARBA" id="ARBA00022729"/>
    </source>
</evidence>
<dbReference type="InterPro" id="IPR032675">
    <property type="entry name" value="LRR_dom_sf"/>
</dbReference>
<feature type="domain" description="Leucine-rich repeat-containing N-terminal plant-type" evidence="10">
    <location>
        <begin position="38"/>
        <end position="73"/>
    </location>
</feature>
<reference evidence="11" key="4">
    <citation type="submission" date="2019-03" db="UniProtKB">
        <authorList>
            <consortium name="EnsemblPlants"/>
        </authorList>
    </citation>
    <scope>IDENTIFICATION</scope>
</reference>
<evidence type="ECO:0000313" key="11">
    <source>
        <dbReference type="EnsemblPlants" id="AET7Gv21360600.2"/>
    </source>
</evidence>
<evidence type="ECO:0000259" key="10">
    <source>
        <dbReference type="Pfam" id="PF08263"/>
    </source>
</evidence>
<evidence type="ECO:0000313" key="12">
    <source>
        <dbReference type="Proteomes" id="UP000015105"/>
    </source>
</evidence>
<name>A0A453TEA2_AEGTS</name>
<reference evidence="12" key="1">
    <citation type="journal article" date="2014" name="Science">
        <title>Ancient hybridizations among the ancestral genomes of bread wheat.</title>
        <authorList>
            <consortium name="International Wheat Genome Sequencing Consortium,"/>
            <person name="Marcussen T."/>
            <person name="Sandve S.R."/>
            <person name="Heier L."/>
            <person name="Spannagl M."/>
            <person name="Pfeifer M."/>
            <person name="Jakobsen K.S."/>
            <person name="Wulff B.B."/>
            <person name="Steuernagel B."/>
            <person name="Mayer K.F."/>
            <person name="Olsen O.A."/>
        </authorList>
    </citation>
    <scope>NUCLEOTIDE SEQUENCE [LARGE SCALE GENOMIC DNA]</scope>
    <source>
        <strain evidence="12">cv. AL8/78</strain>
    </source>
</reference>
<dbReference type="SUPFAM" id="SSF52058">
    <property type="entry name" value="L domain-like"/>
    <property type="match status" value="1"/>
</dbReference>
<evidence type="ECO:0000256" key="1">
    <source>
        <dbReference type="ARBA" id="ARBA00004479"/>
    </source>
</evidence>
<reference evidence="11" key="5">
    <citation type="journal article" date="2021" name="G3 (Bethesda)">
        <title>Aegilops tauschii genome assembly Aet v5.0 features greater sequence contiguity and improved annotation.</title>
        <authorList>
            <person name="Wang L."/>
            <person name="Zhu T."/>
            <person name="Rodriguez J.C."/>
            <person name="Deal K.R."/>
            <person name="Dubcovsky J."/>
            <person name="McGuire P.E."/>
            <person name="Lux T."/>
            <person name="Spannagl M."/>
            <person name="Mayer K.F.X."/>
            <person name="Baldrich P."/>
            <person name="Meyers B.C."/>
            <person name="Huo N."/>
            <person name="Gu Y.Q."/>
            <person name="Zhou H."/>
            <person name="Devos K.M."/>
            <person name="Bennetzen J.L."/>
            <person name="Unver T."/>
            <person name="Budak H."/>
            <person name="Gulick P.J."/>
            <person name="Galiba G."/>
            <person name="Kalapos B."/>
            <person name="Nelson D.R."/>
            <person name="Li P."/>
            <person name="You F.M."/>
            <person name="Luo M.C."/>
            <person name="Dvorak J."/>
        </authorList>
    </citation>
    <scope>NUCLEOTIDE SEQUENCE [LARGE SCALE GENOMIC DNA]</scope>
    <source>
        <strain evidence="11">cv. AL8/78</strain>
    </source>
</reference>
<organism evidence="11 12">
    <name type="scientific">Aegilops tauschii subsp. strangulata</name>
    <name type="common">Goatgrass</name>
    <dbReference type="NCBI Taxonomy" id="200361"/>
    <lineage>
        <taxon>Eukaryota</taxon>
        <taxon>Viridiplantae</taxon>
        <taxon>Streptophyta</taxon>
        <taxon>Embryophyta</taxon>
        <taxon>Tracheophyta</taxon>
        <taxon>Spermatophyta</taxon>
        <taxon>Magnoliopsida</taxon>
        <taxon>Liliopsida</taxon>
        <taxon>Poales</taxon>
        <taxon>Poaceae</taxon>
        <taxon>BOP clade</taxon>
        <taxon>Pooideae</taxon>
        <taxon>Triticodae</taxon>
        <taxon>Triticeae</taxon>
        <taxon>Triticinae</taxon>
        <taxon>Aegilops</taxon>
    </lineage>
</organism>
<proteinExistence type="predicted"/>
<keyword evidence="7" id="KW-0472">Membrane</keyword>
<reference evidence="12" key="2">
    <citation type="journal article" date="2017" name="Nat. Plants">
        <title>The Aegilops tauschii genome reveals multiple impacts of transposons.</title>
        <authorList>
            <person name="Zhao G."/>
            <person name="Zou C."/>
            <person name="Li K."/>
            <person name="Wang K."/>
            <person name="Li T."/>
            <person name="Gao L."/>
            <person name="Zhang X."/>
            <person name="Wang H."/>
            <person name="Yang Z."/>
            <person name="Liu X."/>
            <person name="Jiang W."/>
            <person name="Mao L."/>
            <person name="Kong X."/>
            <person name="Jiao Y."/>
            <person name="Jia J."/>
        </authorList>
    </citation>
    <scope>NUCLEOTIDE SEQUENCE [LARGE SCALE GENOMIC DNA]</scope>
    <source>
        <strain evidence="12">cv. AL8/78</strain>
    </source>
</reference>
<protein>
    <recommendedName>
        <fullName evidence="10">Leucine-rich repeat-containing N-terminal plant-type domain-containing protein</fullName>
    </recommendedName>
</protein>
<evidence type="ECO:0000256" key="9">
    <source>
        <dbReference type="SAM" id="SignalP"/>
    </source>
</evidence>
<dbReference type="InterPro" id="IPR046956">
    <property type="entry name" value="RLP23-like"/>
</dbReference>
<dbReference type="AlphaFoldDB" id="A0A453TEA2"/>
<dbReference type="Gene3D" id="3.80.10.10">
    <property type="entry name" value="Ribonuclease Inhibitor"/>
    <property type="match status" value="1"/>
</dbReference>
<dbReference type="InterPro" id="IPR001611">
    <property type="entry name" value="Leu-rich_rpt"/>
</dbReference>
<evidence type="ECO:0000256" key="3">
    <source>
        <dbReference type="ARBA" id="ARBA00022692"/>
    </source>
</evidence>
<dbReference type="PANTHER" id="PTHR48063:SF22">
    <property type="entry name" value="HCRVF1 PROTEIN-LIKE"/>
    <property type="match status" value="1"/>
</dbReference>
<evidence type="ECO:0000256" key="5">
    <source>
        <dbReference type="ARBA" id="ARBA00022737"/>
    </source>
</evidence>
<evidence type="ECO:0000256" key="6">
    <source>
        <dbReference type="ARBA" id="ARBA00022989"/>
    </source>
</evidence>